<dbReference type="AlphaFoldDB" id="A0A2C6KMY0"/>
<feature type="compositionally biased region" description="Polar residues" evidence="1">
    <location>
        <begin position="160"/>
        <end position="171"/>
    </location>
</feature>
<reference evidence="2 3" key="1">
    <citation type="journal article" date="2017" name="Int. J. Parasitol.">
        <title>The genome of the protozoan parasite Cystoisospora suis and a reverse vaccinology approach to identify vaccine candidates.</title>
        <authorList>
            <person name="Palmieri N."/>
            <person name="Shrestha A."/>
            <person name="Ruttkowski B."/>
            <person name="Beck T."/>
            <person name="Vogl C."/>
            <person name="Tomley F."/>
            <person name="Blake D.P."/>
            <person name="Joachim A."/>
        </authorList>
    </citation>
    <scope>NUCLEOTIDE SEQUENCE [LARGE SCALE GENOMIC DNA]</scope>
    <source>
        <strain evidence="2 3">Wien I</strain>
    </source>
</reference>
<dbReference type="GeneID" id="94431773"/>
<feature type="compositionally biased region" description="Low complexity" evidence="1">
    <location>
        <begin position="52"/>
        <end position="70"/>
    </location>
</feature>
<organism evidence="2 3">
    <name type="scientific">Cystoisospora suis</name>
    <dbReference type="NCBI Taxonomy" id="483139"/>
    <lineage>
        <taxon>Eukaryota</taxon>
        <taxon>Sar</taxon>
        <taxon>Alveolata</taxon>
        <taxon>Apicomplexa</taxon>
        <taxon>Conoidasida</taxon>
        <taxon>Coccidia</taxon>
        <taxon>Eucoccidiorida</taxon>
        <taxon>Eimeriorina</taxon>
        <taxon>Sarcocystidae</taxon>
        <taxon>Cystoisospora</taxon>
    </lineage>
</organism>
<evidence type="ECO:0000313" key="2">
    <source>
        <dbReference type="EMBL" id="PHJ17746.1"/>
    </source>
</evidence>
<feature type="compositionally biased region" description="Basic and acidic residues" evidence="1">
    <location>
        <begin position="93"/>
        <end position="110"/>
    </location>
</feature>
<dbReference type="VEuPathDB" id="ToxoDB:CSUI_008429"/>
<proteinExistence type="predicted"/>
<name>A0A2C6KMY0_9APIC</name>
<keyword evidence="3" id="KW-1185">Reference proteome</keyword>
<comment type="caution">
    <text evidence="2">The sequence shown here is derived from an EMBL/GenBank/DDBJ whole genome shotgun (WGS) entry which is preliminary data.</text>
</comment>
<dbReference type="EMBL" id="MIGC01004715">
    <property type="protein sequence ID" value="PHJ17746.1"/>
    <property type="molecule type" value="Genomic_DNA"/>
</dbReference>
<evidence type="ECO:0000256" key="1">
    <source>
        <dbReference type="SAM" id="MobiDB-lite"/>
    </source>
</evidence>
<feature type="region of interest" description="Disordered" evidence="1">
    <location>
        <begin position="160"/>
        <end position="200"/>
    </location>
</feature>
<gene>
    <name evidence="2" type="ORF">CSUI_008429</name>
</gene>
<dbReference type="RefSeq" id="XP_067919461.1">
    <property type="nucleotide sequence ID" value="XM_068068562.1"/>
</dbReference>
<accession>A0A2C6KMY0</accession>
<protein>
    <submittedName>
        <fullName evidence="2">Uncharacterized protein</fullName>
    </submittedName>
</protein>
<evidence type="ECO:0000313" key="3">
    <source>
        <dbReference type="Proteomes" id="UP000221165"/>
    </source>
</evidence>
<feature type="region of interest" description="Disordered" evidence="1">
    <location>
        <begin position="45"/>
        <end position="110"/>
    </location>
</feature>
<dbReference type="Proteomes" id="UP000221165">
    <property type="component" value="Unassembled WGS sequence"/>
</dbReference>
<sequence>MISSSPGGGHSLSESQDLRWRQFLGAGGGDDTVAEVAGAPAVGGGRVEMAAPSRSSFPSSSLEGSNSGLSYASRGGGRETTGGCQESAFAGTAREDRLERSDGEGRRSGEDEWKEMLTYLGERLDVSKLHSAEWGTSRGGGLGWRGSSDEVFSDVSFQKTGGNYAESSQGTAPGRRSLEMTSNRPGPEGQGTGAFGMSSCPSSNSVLSHRILKEGVFRKSADAFDTYKCVGGGPGGAGGRSGFANSASGDLFGSSSFRASQERLSPVTRTPSDHARSVPWCVQASSSEGLLLRAGDEPTRSFGTEELAAGDLEASLMTVAATRSGQRLVYVGGERTVEELRMTSLSPRREQLLLRLGSEGLAGGYRSSLGSAHCQEGGRGLHGLLCERTAATERERLLPLLRPAARREQEERTDAVKAPFPELTWTDRILGGAREDQTTEG</sequence>